<sequence length="862" mass="96344">MTYKFSCCDDGSGATVGSVVRFDNVTLLIDPGWNPSKVSYEQCVGYWEKVIPEIDVIILSQPTAECLGAHSLLYYNFISHFISRIQVYATLPVINLGRVSTIDSYASAGVIGPYDTNKLDLEDIEKSFDHIVPLKYSQLVDLRSRFDGLTLLAYNAGVCPGGSIWCISTYSEKLIYAKRWNHTRDNILNAASILDATGKPSSTLMRPSAIITTLDRFGSSQPFKRRSKTFKDTLRKGLNSDGSVIIPVDMSGKFLDLFTQVHELLFESTKINAHTQVPVLILSYSRGRTLTYAKSMLEWLSPTLLKTWENRNNTSPFEIGSRVKIISPKELKKYVGSKICFVSEVEALINEVITRIGNSEKTTLILTKPNFESASCLDKILDIIKQDKSDRKSPSEEDKPSVCDSYISIDTIKEEPLSKEELEAFKLQLKEKKKNRNKKILLLKRESQKLANGNTNIDDSNAGGTINSQDILAGDVDEEPVTDRITGEDEDEEEEEDNDNLLSLLKDNSQKPLAKKNTEASVDIIIQQNATSKHKMFPFNPIKIKKDDYGTVVDFTMFIPDDLDNTNLNSRKRPLKDGSKSMGKDSVAGDEDSKNEEDDGYNVGDPVSKKRKHRSSRYSGFTGAEETENFDNLDYLKIDKTLSKRIESTANIQLKCSVVVLNLQSLVDQRSASIIWPSLRSRKMVLSAPKNIQNEELIAKLTNKNIEVVNMPLNKTVEFNTTIKALDISIDSELDNLLKWQRISGSYTVATVVGRLVKETLPQVNNHQKTASRSKLVLKPLNGSSRSHKTGALSIGDVRLVQLKKQLTEKNYIAEFKGEGTLVINGKVAVRKINDAETIIDGTPSELFDTVKKLVTDMLAKI</sequence>
<feature type="region of interest" description="Disordered" evidence="5">
    <location>
        <begin position="452"/>
        <end position="499"/>
    </location>
</feature>
<dbReference type="EMBL" id="CP049009">
    <property type="protein sequence ID" value="QID86710.1"/>
    <property type="molecule type" value="Genomic_DNA"/>
</dbReference>
<dbReference type="Pfam" id="PF13299">
    <property type="entry name" value="CPSF100_C"/>
    <property type="match status" value="1"/>
</dbReference>
<feature type="compositionally biased region" description="Acidic residues" evidence="5">
    <location>
        <begin position="488"/>
        <end position="499"/>
    </location>
</feature>
<accession>A0A6C1ECV7</accession>
<keyword evidence="2 4" id="KW-0507">mRNA processing</keyword>
<feature type="domain" description="Beta-Casp" evidence="6">
    <location>
        <begin position="254"/>
        <end position="380"/>
    </location>
</feature>
<dbReference type="InterPro" id="IPR036866">
    <property type="entry name" value="RibonucZ/Hydroxyglut_hydro"/>
</dbReference>
<evidence type="ECO:0000256" key="2">
    <source>
        <dbReference type="ARBA" id="ARBA00022664"/>
    </source>
</evidence>
<dbReference type="InterPro" id="IPR025069">
    <property type="entry name" value="Cpsf2_C"/>
</dbReference>
<comment type="subcellular location">
    <subcellularLocation>
        <location evidence="1 4">Nucleus</location>
    </subcellularLocation>
</comment>
<gene>
    <name evidence="7" type="primary">CFT2_2</name>
    <name evidence="7" type="ORF">GRS66_009348</name>
</gene>
<keyword evidence="4" id="KW-0694">RNA-binding</keyword>
<dbReference type="Pfam" id="PF16661">
    <property type="entry name" value="Lactamase_B_6"/>
    <property type="match status" value="1"/>
</dbReference>
<reference evidence="7 8" key="1">
    <citation type="journal article" date="2019" name="BMC Genomics">
        <title>Chromosome level assembly and comparative genome analysis confirm lager-brewing yeasts originated from a single hybridization.</title>
        <authorList>
            <person name="Salazar A.N."/>
            <person name="Gorter de Vries A.R."/>
            <person name="van den Broek M."/>
            <person name="Brouwers N."/>
            <person name="de la Torre Cortes P."/>
            <person name="Kuijpers N.G.A."/>
            <person name="Daran J.G."/>
            <person name="Abeel T."/>
        </authorList>
    </citation>
    <scope>NUCLEOTIDE SEQUENCE [LARGE SCALE GENOMIC DNA]</scope>
    <source>
        <strain evidence="7 8">CBS 1483</strain>
    </source>
</reference>
<dbReference type="OrthoDB" id="64353at2759"/>
<dbReference type="GO" id="GO:0006397">
    <property type="term" value="P:mRNA processing"/>
    <property type="evidence" value="ECO:0007669"/>
    <property type="project" value="UniProtKB-KW"/>
</dbReference>
<dbReference type="SUPFAM" id="SSF56281">
    <property type="entry name" value="Metallo-hydrolase/oxidoreductase"/>
    <property type="match status" value="1"/>
</dbReference>
<organism evidence="7 8">
    <name type="scientific">Saccharomyces pastorianus</name>
    <name type="common">Lager yeast</name>
    <name type="synonym">Saccharomyces cerevisiae x Saccharomyces eubayanus</name>
    <dbReference type="NCBI Taxonomy" id="27292"/>
    <lineage>
        <taxon>Eukaryota</taxon>
        <taxon>Fungi</taxon>
        <taxon>Dikarya</taxon>
        <taxon>Ascomycota</taxon>
        <taxon>Saccharomycotina</taxon>
        <taxon>Saccharomycetes</taxon>
        <taxon>Saccharomycetales</taxon>
        <taxon>Saccharomycetaceae</taxon>
        <taxon>Saccharomyces</taxon>
    </lineage>
</organism>
<feature type="region of interest" description="Disordered" evidence="5">
    <location>
        <begin position="563"/>
        <end position="621"/>
    </location>
</feature>
<evidence type="ECO:0000256" key="1">
    <source>
        <dbReference type="ARBA" id="ARBA00004123"/>
    </source>
</evidence>
<dbReference type="InterPro" id="IPR027075">
    <property type="entry name" value="CPSF2"/>
</dbReference>
<dbReference type="Gene3D" id="3.60.15.10">
    <property type="entry name" value="Ribonuclease Z/Hydroxyacylglutathione hydrolase-like"/>
    <property type="match status" value="2"/>
</dbReference>
<dbReference type="SMART" id="SM01027">
    <property type="entry name" value="Beta-Casp"/>
    <property type="match status" value="1"/>
</dbReference>
<keyword evidence="3 4" id="KW-0539">Nucleus</keyword>
<feature type="compositionally biased region" description="Polar residues" evidence="5">
    <location>
        <begin position="452"/>
        <end position="470"/>
    </location>
</feature>
<name>A0A6C1ECV7_SACPS</name>
<dbReference type="GO" id="GO:0003723">
    <property type="term" value="F:RNA binding"/>
    <property type="evidence" value="ECO:0007669"/>
    <property type="project" value="UniProtKB-KW"/>
</dbReference>
<evidence type="ECO:0000313" key="7">
    <source>
        <dbReference type="EMBL" id="QID86710.1"/>
    </source>
</evidence>
<dbReference type="CDD" id="cd16293">
    <property type="entry name" value="CPSF2-like_MBL-fold"/>
    <property type="match status" value="1"/>
</dbReference>
<dbReference type="PANTHER" id="PTHR45922:SF1">
    <property type="entry name" value="CLEAVAGE AND POLYADENYLATION SPECIFICITY FACTOR SUBUNIT 2"/>
    <property type="match status" value="1"/>
</dbReference>
<dbReference type="InterPro" id="IPR001279">
    <property type="entry name" value="Metallo-B-lactamas"/>
</dbReference>
<feature type="compositionally biased region" description="Acidic residues" evidence="5">
    <location>
        <begin position="588"/>
        <end position="600"/>
    </location>
</feature>
<keyword evidence="8" id="KW-1185">Reference proteome</keyword>
<evidence type="ECO:0000313" key="8">
    <source>
        <dbReference type="Proteomes" id="UP000501346"/>
    </source>
</evidence>
<dbReference type="PANTHER" id="PTHR45922">
    <property type="entry name" value="CLEAVAGE AND POLYADENYLATION SPECIFICITY FACTOR SUBUNIT 2"/>
    <property type="match status" value="1"/>
</dbReference>
<comment type="similarity">
    <text evidence="4">Belongs to the metallo-beta-lactamase superfamily. RNA-metabolizing metallo-beta-lactamase-like family. CPSF2/YSH1 subfamily.</text>
</comment>
<proteinExistence type="inferred from homology"/>
<evidence type="ECO:0000256" key="4">
    <source>
        <dbReference type="RuleBase" id="RU365006"/>
    </source>
</evidence>
<protein>
    <recommendedName>
        <fullName evidence="4">Cleavage and polyadenylation specificity factor subunit 2</fullName>
    </recommendedName>
    <alternativeName>
        <fullName evidence="4">Cleavage and polyadenylation specificity factor 100 kDa subunit</fullName>
    </alternativeName>
</protein>
<dbReference type="Proteomes" id="UP000501346">
    <property type="component" value="Chromosome SeXII"/>
</dbReference>
<dbReference type="Gene3D" id="3.40.50.10890">
    <property type="match status" value="1"/>
</dbReference>
<evidence type="ECO:0000256" key="3">
    <source>
        <dbReference type="ARBA" id="ARBA00023242"/>
    </source>
</evidence>
<evidence type="ECO:0000259" key="6">
    <source>
        <dbReference type="SMART" id="SM01027"/>
    </source>
</evidence>
<dbReference type="GO" id="GO:0005847">
    <property type="term" value="C:mRNA cleavage and polyadenylation specificity factor complex"/>
    <property type="evidence" value="ECO:0007669"/>
    <property type="project" value="InterPro"/>
</dbReference>
<dbReference type="InterPro" id="IPR035639">
    <property type="entry name" value="CPSF2_MBL"/>
</dbReference>
<dbReference type="InterPro" id="IPR022712">
    <property type="entry name" value="Beta_Casp"/>
</dbReference>
<dbReference type="AlphaFoldDB" id="A0A6C1ECV7"/>
<evidence type="ECO:0000256" key="5">
    <source>
        <dbReference type="SAM" id="MobiDB-lite"/>
    </source>
</evidence>